<dbReference type="STRING" id="401562.NS365_04355"/>
<feature type="domain" description="NAD-dependent epimerase/dehydratase" evidence="2">
    <location>
        <begin position="4"/>
        <end position="256"/>
    </location>
</feature>
<dbReference type="PATRIC" id="fig|401562.3.peg.2956"/>
<dbReference type="OrthoDB" id="9801785at2"/>
<proteinExistence type="predicted"/>
<reference evidence="3 4" key="1">
    <citation type="journal article" date="2016" name="Front. Microbiol.">
        <title>Genomic Resource of Rice Seed Associated Bacteria.</title>
        <authorList>
            <person name="Midha S."/>
            <person name="Bansal K."/>
            <person name="Sharma S."/>
            <person name="Kumar N."/>
            <person name="Patil P.P."/>
            <person name="Chaudhry V."/>
            <person name="Patil P.B."/>
        </authorList>
    </citation>
    <scope>NUCLEOTIDE SEQUENCE [LARGE SCALE GENOMIC DNA]</scope>
    <source>
        <strain evidence="3 4">NS226</strain>
    </source>
</reference>
<keyword evidence="1" id="KW-0520">NAD</keyword>
<evidence type="ECO:0000313" key="3">
    <source>
        <dbReference type="EMBL" id="KTQ90498.1"/>
    </source>
</evidence>
<organism evidence="3 4">
    <name type="scientific">Aureimonas ureilytica</name>
    <dbReference type="NCBI Taxonomy" id="401562"/>
    <lineage>
        <taxon>Bacteria</taxon>
        <taxon>Pseudomonadati</taxon>
        <taxon>Pseudomonadota</taxon>
        <taxon>Alphaproteobacteria</taxon>
        <taxon>Hyphomicrobiales</taxon>
        <taxon>Aurantimonadaceae</taxon>
        <taxon>Aureimonas</taxon>
    </lineage>
</organism>
<dbReference type="Gene3D" id="3.40.50.720">
    <property type="entry name" value="NAD(P)-binding Rossmann-like Domain"/>
    <property type="match status" value="1"/>
</dbReference>
<gene>
    <name evidence="3" type="ORF">NS226_16185</name>
</gene>
<dbReference type="AlphaFoldDB" id="A0A175R5T2"/>
<evidence type="ECO:0000259" key="2">
    <source>
        <dbReference type="Pfam" id="PF01370"/>
    </source>
</evidence>
<name>A0A175R5T2_9HYPH</name>
<dbReference type="RefSeq" id="WP_058635836.1">
    <property type="nucleotide sequence ID" value="NZ_LDPZ01000036.1"/>
</dbReference>
<dbReference type="InterPro" id="IPR001509">
    <property type="entry name" value="Epimerase_deHydtase"/>
</dbReference>
<dbReference type="Pfam" id="PF01370">
    <property type="entry name" value="Epimerase"/>
    <property type="match status" value="1"/>
</dbReference>
<dbReference type="PANTHER" id="PTHR43574">
    <property type="entry name" value="EPIMERASE-RELATED"/>
    <property type="match status" value="1"/>
</dbReference>
<dbReference type="PRINTS" id="PR01713">
    <property type="entry name" value="NUCEPIMERASE"/>
</dbReference>
<evidence type="ECO:0000256" key="1">
    <source>
        <dbReference type="ARBA" id="ARBA00023027"/>
    </source>
</evidence>
<sequence length="334" mass="36372">MRKIVITGAAGFIGFHLADRLLSSPSGGPVSILGLDGLDDSYDVSLKRERLALLSRHAGFAFRPLDIAEPEPLAALMRAQTPDLVVHLAARAGVRRSLDEPFAYASANVTGHLSVLEACRRMSRPPRLVYASSSSVYRGTGLTASAETDVSDRPASLYAATKRADELMSETYAGLFGLEQVGLRFFTVYGPFGRPDMACWRFTDKILKGEPIEVYGGGAHWRDFTYVDDIVSGILSVALTPLTLQAERPHAIYNLGCGRPVRLSAFIDLLEQAIGRPAIRQALPMQPGDVEGTFADIGAIARDYGYQPQVPVEEGVRRFVRWFRARYPGGVSAP</sequence>
<evidence type="ECO:0000313" key="4">
    <source>
        <dbReference type="Proteomes" id="UP000078272"/>
    </source>
</evidence>
<dbReference type="SUPFAM" id="SSF51735">
    <property type="entry name" value="NAD(P)-binding Rossmann-fold domains"/>
    <property type="match status" value="1"/>
</dbReference>
<dbReference type="EMBL" id="LDPZ01000036">
    <property type="protein sequence ID" value="KTQ90498.1"/>
    <property type="molecule type" value="Genomic_DNA"/>
</dbReference>
<protein>
    <recommendedName>
        <fullName evidence="2">NAD-dependent epimerase/dehydratase domain-containing protein</fullName>
    </recommendedName>
</protein>
<dbReference type="InterPro" id="IPR036291">
    <property type="entry name" value="NAD(P)-bd_dom_sf"/>
</dbReference>
<accession>A0A175R5T2</accession>
<dbReference type="Proteomes" id="UP000078272">
    <property type="component" value="Unassembled WGS sequence"/>
</dbReference>
<comment type="caution">
    <text evidence="3">The sequence shown here is derived from an EMBL/GenBank/DDBJ whole genome shotgun (WGS) entry which is preliminary data.</text>
</comment>